<dbReference type="Pfam" id="PF12392">
    <property type="entry name" value="DUF3656"/>
    <property type="match status" value="1"/>
</dbReference>
<dbReference type="InterPro" id="IPR001539">
    <property type="entry name" value="Peptidase_U32"/>
</dbReference>
<feature type="domain" description="Peptidase U32 collagenase" evidence="2">
    <location>
        <begin position="398"/>
        <end position="514"/>
    </location>
</feature>
<feature type="chain" id="PRO_5045067454" evidence="1">
    <location>
        <begin position="20"/>
        <end position="647"/>
    </location>
</feature>
<dbReference type="Proteomes" id="UP000623795">
    <property type="component" value="Unassembled WGS sequence"/>
</dbReference>
<reference evidence="3 4" key="1">
    <citation type="submission" date="2019-12" db="EMBL/GenBank/DDBJ databases">
        <title>Comparative genomics gives insights into the taxonomy of the Azoarcus-Aromatoleum group and reveals separate origins of nif in the plant-associated Azoarcus and non-plant-associated Aromatoleum sub-groups.</title>
        <authorList>
            <person name="Lafos M."/>
            <person name="Maluk M."/>
            <person name="Batista M."/>
            <person name="Junghare M."/>
            <person name="Carmona M."/>
            <person name="Faoro H."/>
            <person name="Cruz L.M."/>
            <person name="Battistoni F."/>
            <person name="De Souza E."/>
            <person name="Pedrosa F."/>
            <person name="Chen W.-M."/>
            <person name="Poole P.S."/>
            <person name="Dixon R.A."/>
            <person name="James E.K."/>
        </authorList>
    </citation>
    <scope>NUCLEOTIDE SEQUENCE [LARGE SCALE GENOMIC DNA]</scope>
    <source>
        <strain evidence="3 4">Td21</strain>
    </source>
</reference>
<dbReference type="PANTHER" id="PTHR30217:SF10">
    <property type="entry name" value="23S RRNA 5-HYDROXYCYTIDINE C2501 SYNTHASE"/>
    <property type="match status" value="1"/>
</dbReference>
<dbReference type="InterPro" id="IPR020988">
    <property type="entry name" value="Pept_U32_collagenase"/>
</dbReference>
<keyword evidence="4" id="KW-1185">Reference proteome</keyword>
<dbReference type="InterPro" id="IPR051454">
    <property type="entry name" value="RNA/ubiquinone_mod_enzymes"/>
</dbReference>
<evidence type="ECO:0000313" key="4">
    <source>
        <dbReference type="Proteomes" id="UP000623795"/>
    </source>
</evidence>
<dbReference type="EMBL" id="WTVN01000006">
    <property type="protein sequence ID" value="NMG43256.1"/>
    <property type="molecule type" value="Genomic_DNA"/>
</dbReference>
<organism evidence="3 4">
    <name type="scientific">Aromatoleum toluvorans</name>
    <dbReference type="NCBI Taxonomy" id="92002"/>
    <lineage>
        <taxon>Bacteria</taxon>
        <taxon>Pseudomonadati</taxon>
        <taxon>Pseudomonadota</taxon>
        <taxon>Betaproteobacteria</taxon>
        <taxon>Rhodocyclales</taxon>
        <taxon>Rhodocyclaceae</taxon>
        <taxon>Aromatoleum</taxon>
    </lineage>
</organism>
<accession>A0ABX1PXM9</accession>
<dbReference type="PROSITE" id="PS01276">
    <property type="entry name" value="PEPTIDASE_U32"/>
    <property type="match status" value="1"/>
</dbReference>
<evidence type="ECO:0000313" key="3">
    <source>
        <dbReference type="EMBL" id="NMG43256.1"/>
    </source>
</evidence>
<evidence type="ECO:0000259" key="2">
    <source>
        <dbReference type="Pfam" id="PF12392"/>
    </source>
</evidence>
<sequence length="647" mass="70674">MCRTAFRFRPAFPMSHAFALELLAPARNLESGIAAIEHGADAVYIGGPSFGARASAGNSMADIAALAAHAHRYSARVLLALNTILRDDELDGARQVVIQAYEAGVDALIVQDMGLLELDLPPIQLHASTQCDIRTPAKARFLQDVGFSQIVLARELDLRQIRAIADATDRERCALEFFIHGALCVSYSGQCTISHAFTGRSANRGECAQMCRLPWSLKDADGTPVADRRHLLSLKDNDQTANLEALIDAGVRSFKIEGRLKDLAYVKNVTAHYRQQLDRILETRPEFARSSGGRSTFSFTPRPEKTFNRGSTDYFVNGRHGDIESFESPKFVGAPVGRVLGVSGRFVTVEAAEPLANGDGLAWYGATGELQGARVNRVDGGRIQLVDLPQGLVTGATLYRNVDHVFEKLLAGKSAERRVQVRLRLDDTADGLALTITDEAGVSATATLACDKAAPRDPLRAEATLRDSLAKLGGTMFVTAAAEVVLDTAQPWFVPVGQLNALRRAAVEALAAARAAAWQRPPRAVPVDPPARYPDTSLNYLGNVFNARARDFYRKHGVELIADAFEANHEDGLVSLMITKHCLRYSFNLCPKQVKGIRPDPMTLWQERGDGERVVREPLTLRFDCKKCEMHVVGRRVGKGTRPQLGD</sequence>
<dbReference type="SUPFAM" id="SSF51395">
    <property type="entry name" value="FMN-linked oxidoreductases"/>
    <property type="match status" value="1"/>
</dbReference>
<comment type="caution">
    <text evidence="3">The sequence shown here is derived from an EMBL/GenBank/DDBJ whole genome shotgun (WGS) entry which is preliminary data.</text>
</comment>
<evidence type="ECO:0000256" key="1">
    <source>
        <dbReference type="SAM" id="SignalP"/>
    </source>
</evidence>
<protein>
    <submittedName>
        <fullName evidence="3">Collagenase-like protease</fullName>
    </submittedName>
</protein>
<feature type="signal peptide" evidence="1">
    <location>
        <begin position="1"/>
        <end position="19"/>
    </location>
</feature>
<gene>
    <name evidence="3" type="ORF">GPA22_05855</name>
</gene>
<dbReference type="Pfam" id="PF01136">
    <property type="entry name" value="Peptidase_U32"/>
    <property type="match status" value="1"/>
</dbReference>
<keyword evidence="1" id="KW-0732">Signal</keyword>
<name>A0ABX1PXM9_9RHOO</name>
<dbReference type="PANTHER" id="PTHR30217">
    <property type="entry name" value="PEPTIDASE U32 FAMILY"/>
    <property type="match status" value="1"/>
</dbReference>
<proteinExistence type="predicted"/>